<name>A0A4Y2BK07_ARAVE</name>
<accession>A0A4Y2BK07</accession>
<organism evidence="2 3">
    <name type="scientific">Araneus ventricosus</name>
    <name type="common">Orbweaver spider</name>
    <name type="synonym">Epeira ventricosa</name>
    <dbReference type="NCBI Taxonomy" id="182803"/>
    <lineage>
        <taxon>Eukaryota</taxon>
        <taxon>Metazoa</taxon>
        <taxon>Ecdysozoa</taxon>
        <taxon>Arthropoda</taxon>
        <taxon>Chelicerata</taxon>
        <taxon>Arachnida</taxon>
        <taxon>Araneae</taxon>
        <taxon>Araneomorphae</taxon>
        <taxon>Entelegynae</taxon>
        <taxon>Araneoidea</taxon>
        <taxon>Araneidae</taxon>
        <taxon>Araneus</taxon>
    </lineage>
</organism>
<reference evidence="2 3" key="1">
    <citation type="journal article" date="2019" name="Sci. Rep.">
        <title>Orb-weaving spider Araneus ventricosus genome elucidates the spidroin gene catalogue.</title>
        <authorList>
            <person name="Kono N."/>
            <person name="Nakamura H."/>
            <person name="Ohtoshi R."/>
            <person name="Moran D.A.P."/>
            <person name="Shinohara A."/>
            <person name="Yoshida Y."/>
            <person name="Fujiwara M."/>
            <person name="Mori M."/>
            <person name="Tomita M."/>
            <person name="Arakawa K."/>
        </authorList>
    </citation>
    <scope>NUCLEOTIDE SEQUENCE [LARGE SCALE GENOMIC DNA]</scope>
</reference>
<dbReference type="PANTHER" id="PTHR46409">
    <property type="entry name" value="HTH PSQ-TYPE DOMAIN-CONTAINING PROTEIN"/>
    <property type="match status" value="1"/>
</dbReference>
<keyword evidence="1" id="KW-1133">Transmembrane helix</keyword>
<evidence type="ECO:0000256" key="1">
    <source>
        <dbReference type="SAM" id="Phobius"/>
    </source>
</evidence>
<keyword evidence="1" id="KW-0812">Transmembrane</keyword>
<keyword evidence="3" id="KW-1185">Reference proteome</keyword>
<protein>
    <submittedName>
        <fullName evidence="2">Uncharacterized protein</fullName>
    </submittedName>
</protein>
<comment type="caution">
    <text evidence="2">The sequence shown here is derived from an EMBL/GenBank/DDBJ whole genome shotgun (WGS) entry which is preliminary data.</text>
</comment>
<evidence type="ECO:0000313" key="2">
    <source>
        <dbReference type="EMBL" id="GBL91949.1"/>
    </source>
</evidence>
<sequence length="183" mass="21116">MHVRNTISTSKYLSHDLKNVVVGVICRNSFFAHPGIILLCMLKDERPHIRKLAAQRIIKSRESSSNGKSVHVFLPPKLNFEATNYTEIIDWSSITITCQPILRDISTDVFKSIVRDKKNPEWKFVHFPCHTQVVQRCVKLVTEATAEVYGFKNRDGFIRSTFFSQSSMPEFDHKTEFKPLPAY</sequence>
<keyword evidence="1" id="KW-0472">Membrane</keyword>
<dbReference type="Proteomes" id="UP000499080">
    <property type="component" value="Unassembled WGS sequence"/>
</dbReference>
<proteinExistence type="predicted"/>
<dbReference type="AlphaFoldDB" id="A0A4Y2BK07"/>
<dbReference type="PANTHER" id="PTHR46409:SF1">
    <property type="entry name" value="HTH PSQ-TYPE DOMAIN-CONTAINING PROTEIN"/>
    <property type="match status" value="1"/>
</dbReference>
<evidence type="ECO:0000313" key="3">
    <source>
        <dbReference type="Proteomes" id="UP000499080"/>
    </source>
</evidence>
<gene>
    <name evidence="2" type="ORF">AVEN_102527_1</name>
</gene>
<dbReference type="EMBL" id="BGPR01000083">
    <property type="protein sequence ID" value="GBL91949.1"/>
    <property type="molecule type" value="Genomic_DNA"/>
</dbReference>
<feature type="transmembrane region" description="Helical" evidence="1">
    <location>
        <begin position="20"/>
        <end position="42"/>
    </location>
</feature>